<gene>
    <name evidence="2" type="ORF">P0515G01.3</name>
</gene>
<evidence type="ECO:0000313" key="2">
    <source>
        <dbReference type="EMBL" id="BAD72999.1"/>
    </source>
</evidence>
<evidence type="ECO:0000256" key="1">
    <source>
        <dbReference type="SAM" id="MobiDB-lite"/>
    </source>
</evidence>
<proteinExistence type="predicted"/>
<protein>
    <submittedName>
        <fullName evidence="2">Uncharacterized protein</fullName>
    </submittedName>
</protein>
<reference evidence="3" key="2">
    <citation type="journal article" date="2008" name="Nucleic Acids Res.">
        <title>The rice annotation project database (RAP-DB): 2008 update.</title>
        <authorList>
            <consortium name="The rice annotation project (RAP)"/>
        </authorList>
    </citation>
    <scope>GENOME REANNOTATION</scope>
    <source>
        <strain evidence="3">cv. Nipponbare</strain>
    </source>
</reference>
<feature type="compositionally biased region" description="Basic residues" evidence="1">
    <location>
        <begin position="148"/>
        <end position="157"/>
    </location>
</feature>
<organism evidence="2 3">
    <name type="scientific">Oryza sativa subsp. japonica</name>
    <name type="common">Rice</name>
    <dbReference type="NCBI Taxonomy" id="39947"/>
    <lineage>
        <taxon>Eukaryota</taxon>
        <taxon>Viridiplantae</taxon>
        <taxon>Streptophyta</taxon>
        <taxon>Embryophyta</taxon>
        <taxon>Tracheophyta</taxon>
        <taxon>Spermatophyta</taxon>
        <taxon>Magnoliopsida</taxon>
        <taxon>Liliopsida</taxon>
        <taxon>Poales</taxon>
        <taxon>Poaceae</taxon>
        <taxon>BOP clade</taxon>
        <taxon>Oryzoideae</taxon>
        <taxon>Oryzeae</taxon>
        <taxon>Oryzinae</taxon>
        <taxon>Oryza</taxon>
        <taxon>Oryza sativa</taxon>
    </lineage>
</organism>
<dbReference type="AlphaFoldDB" id="Q5QN51"/>
<sequence>MDDGSICSHPSEADRVRVGKVTTALYSSLGIRVIVPISPPVLLHKLDPLLGVLKSCFSLKPGKILWTPSIYFATQLGNWASRGVELQWKFRRLLVRASEGGKRECGGESLPELINGGRRMWIWENPSPTSAPDSITRCMRPWLPPRPTRARQQRQRRQPLAGMKSSFADPEDHDEVGPGMKSRRVHPLPLPL</sequence>
<name>Q5QN51_ORYSJ</name>
<feature type="region of interest" description="Disordered" evidence="1">
    <location>
        <begin position="142"/>
        <end position="192"/>
    </location>
</feature>
<evidence type="ECO:0000313" key="3">
    <source>
        <dbReference type="Proteomes" id="UP000000763"/>
    </source>
</evidence>
<dbReference type="EMBL" id="AP001633">
    <property type="protein sequence ID" value="BAD72999.1"/>
    <property type="molecule type" value="Genomic_DNA"/>
</dbReference>
<accession>Q5QN51</accession>
<dbReference type="Proteomes" id="UP000000763">
    <property type="component" value="Chromosome 1"/>
</dbReference>
<reference evidence="3" key="1">
    <citation type="journal article" date="2005" name="Nature">
        <title>The map-based sequence of the rice genome.</title>
        <authorList>
            <consortium name="International rice genome sequencing project (IRGSP)"/>
            <person name="Matsumoto T."/>
            <person name="Wu J."/>
            <person name="Kanamori H."/>
            <person name="Katayose Y."/>
            <person name="Fujisawa M."/>
            <person name="Namiki N."/>
            <person name="Mizuno H."/>
            <person name="Yamamoto K."/>
            <person name="Antonio B.A."/>
            <person name="Baba T."/>
            <person name="Sakata K."/>
            <person name="Nagamura Y."/>
            <person name="Aoki H."/>
            <person name="Arikawa K."/>
            <person name="Arita K."/>
            <person name="Bito T."/>
            <person name="Chiden Y."/>
            <person name="Fujitsuka N."/>
            <person name="Fukunaka R."/>
            <person name="Hamada M."/>
            <person name="Harada C."/>
            <person name="Hayashi A."/>
            <person name="Hijishita S."/>
            <person name="Honda M."/>
            <person name="Hosokawa S."/>
            <person name="Ichikawa Y."/>
            <person name="Idonuma A."/>
            <person name="Iijima M."/>
            <person name="Ikeda M."/>
            <person name="Ikeno M."/>
            <person name="Ito K."/>
            <person name="Ito S."/>
            <person name="Ito T."/>
            <person name="Ito Y."/>
            <person name="Ito Y."/>
            <person name="Iwabuchi A."/>
            <person name="Kamiya K."/>
            <person name="Karasawa W."/>
            <person name="Kurita K."/>
            <person name="Katagiri S."/>
            <person name="Kikuta A."/>
            <person name="Kobayashi H."/>
            <person name="Kobayashi N."/>
            <person name="Machita K."/>
            <person name="Maehara T."/>
            <person name="Masukawa M."/>
            <person name="Mizubayashi T."/>
            <person name="Mukai Y."/>
            <person name="Nagasaki H."/>
            <person name="Nagata Y."/>
            <person name="Naito S."/>
            <person name="Nakashima M."/>
            <person name="Nakama Y."/>
            <person name="Nakamichi Y."/>
            <person name="Nakamura M."/>
            <person name="Meguro A."/>
            <person name="Negishi M."/>
            <person name="Ohta I."/>
            <person name="Ohta T."/>
            <person name="Okamoto M."/>
            <person name="Ono N."/>
            <person name="Saji S."/>
            <person name="Sakaguchi M."/>
            <person name="Sakai K."/>
            <person name="Shibata M."/>
            <person name="Shimokawa T."/>
            <person name="Song J."/>
            <person name="Takazaki Y."/>
            <person name="Terasawa K."/>
            <person name="Tsugane M."/>
            <person name="Tsuji K."/>
            <person name="Ueda S."/>
            <person name="Waki K."/>
            <person name="Yamagata H."/>
            <person name="Yamamoto M."/>
            <person name="Yamamoto S."/>
            <person name="Yamane H."/>
            <person name="Yoshiki S."/>
            <person name="Yoshihara R."/>
            <person name="Yukawa K."/>
            <person name="Zhong H."/>
            <person name="Yano M."/>
            <person name="Yuan Q."/>
            <person name="Ouyang S."/>
            <person name="Liu J."/>
            <person name="Jones K.M."/>
            <person name="Gansberger K."/>
            <person name="Moffat K."/>
            <person name="Hill J."/>
            <person name="Bera J."/>
            <person name="Fadrosh D."/>
            <person name="Jin S."/>
            <person name="Johri S."/>
            <person name="Kim M."/>
            <person name="Overton L."/>
            <person name="Reardon M."/>
            <person name="Tsitrin T."/>
            <person name="Vuong H."/>
            <person name="Weaver B."/>
            <person name="Ciecko A."/>
            <person name="Tallon L."/>
            <person name="Jackson J."/>
            <person name="Pai G."/>
            <person name="Aken S.V."/>
            <person name="Utterback T."/>
            <person name="Reidmuller S."/>
            <person name="Feldblyum T."/>
            <person name="Hsiao J."/>
            <person name="Zismann V."/>
            <person name="Iobst S."/>
            <person name="de Vazeille A.R."/>
            <person name="Buell C.R."/>
            <person name="Ying K."/>
            <person name="Li Y."/>
            <person name="Lu T."/>
            <person name="Huang Y."/>
            <person name="Zhao Q."/>
            <person name="Feng Q."/>
            <person name="Zhang L."/>
            <person name="Zhu J."/>
            <person name="Weng Q."/>
            <person name="Mu J."/>
            <person name="Lu Y."/>
            <person name="Fan D."/>
            <person name="Liu Y."/>
            <person name="Guan J."/>
            <person name="Zhang Y."/>
            <person name="Yu S."/>
            <person name="Liu X."/>
            <person name="Zhang Y."/>
            <person name="Hong G."/>
            <person name="Han B."/>
            <person name="Choisne N."/>
            <person name="Demange N."/>
            <person name="Orjeda G."/>
            <person name="Samain S."/>
            <person name="Cattolico L."/>
            <person name="Pelletier E."/>
            <person name="Couloux A."/>
            <person name="Segurens B."/>
            <person name="Wincker P."/>
            <person name="D'Hont A."/>
            <person name="Scarpelli C."/>
            <person name="Weissenbach J."/>
            <person name="Salanoubat M."/>
            <person name="Quetier F."/>
            <person name="Yu Y."/>
            <person name="Kim H.R."/>
            <person name="Rambo T."/>
            <person name="Currie J."/>
            <person name="Collura K."/>
            <person name="Luo M."/>
            <person name="Yang T."/>
            <person name="Ammiraju J.S.S."/>
            <person name="Engler F."/>
            <person name="Soderlund C."/>
            <person name="Wing R.A."/>
            <person name="Palmer L.E."/>
            <person name="de la Bastide M."/>
            <person name="Spiegel L."/>
            <person name="Nascimento L."/>
            <person name="Zutavern T."/>
            <person name="O'Shaughnessy A."/>
            <person name="Dike S."/>
            <person name="Dedhia N."/>
            <person name="Preston R."/>
            <person name="Balija V."/>
            <person name="McCombie W.R."/>
            <person name="Chow T."/>
            <person name="Chen H."/>
            <person name="Chung M."/>
            <person name="Chen C."/>
            <person name="Shaw J."/>
            <person name="Wu H."/>
            <person name="Hsiao K."/>
            <person name="Chao Y."/>
            <person name="Chu M."/>
            <person name="Cheng C."/>
            <person name="Hour A."/>
            <person name="Lee P."/>
            <person name="Lin S."/>
            <person name="Lin Y."/>
            <person name="Liou J."/>
            <person name="Liu S."/>
            <person name="Hsing Y."/>
            <person name="Raghuvanshi S."/>
            <person name="Mohanty A."/>
            <person name="Bharti A.K."/>
            <person name="Gaur A."/>
            <person name="Gupta V."/>
            <person name="Kumar D."/>
            <person name="Ravi V."/>
            <person name="Vij S."/>
            <person name="Kapur A."/>
            <person name="Khurana P."/>
            <person name="Khurana P."/>
            <person name="Khurana J.P."/>
            <person name="Tyagi A.K."/>
            <person name="Gaikwad K."/>
            <person name="Singh A."/>
            <person name="Dalal V."/>
            <person name="Srivastava S."/>
            <person name="Dixit A."/>
            <person name="Pal A.K."/>
            <person name="Ghazi I.A."/>
            <person name="Yadav M."/>
            <person name="Pandit A."/>
            <person name="Bhargava A."/>
            <person name="Sureshbabu K."/>
            <person name="Batra K."/>
            <person name="Sharma T.R."/>
            <person name="Mohapatra T."/>
            <person name="Singh N.K."/>
            <person name="Messing J."/>
            <person name="Nelson A.B."/>
            <person name="Fuks G."/>
            <person name="Kavchok S."/>
            <person name="Keizer G."/>
            <person name="Linton E."/>
            <person name="Llaca V."/>
            <person name="Song R."/>
            <person name="Tanyolac B."/>
            <person name="Young S."/>
            <person name="Ho-Il K."/>
            <person name="Hahn J.H."/>
            <person name="Sangsakoo G."/>
            <person name="Vanavichit A."/>
            <person name="de Mattos Luiz.A.T."/>
            <person name="Zimmer P.D."/>
            <person name="Malone G."/>
            <person name="Dellagostin O."/>
            <person name="de Oliveira A.C."/>
            <person name="Bevan M."/>
            <person name="Bancroft I."/>
            <person name="Minx P."/>
            <person name="Cordum H."/>
            <person name="Wilson R."/>
            <person name="Cheng Z."/>
            <person name="Jin W."/>
            <person name="Jiang J."/>
            <person name="Leong S.A."/>
            <person name="Iwama H."/>
            <person name="Gojobori T."/>
            <person name="Itoh T."/>
            <person name="Niimura Y."/>
            <person name="Fujii Y."/>
            <person name="Habara T."/>
            <person name="Sakai H."/>
            <person name="Sato Y."/>
            <person name="Wilson G."/>
            <person name="Kumar K."/>
            <person name="McCouch S."/>
            <person name="Juretic N."/>
            <person name="Hoen D."/>
            <person name="Wright S."/>
            <person name="Bruskiewich R."/>
            <person name="Bureau T."/>
            <person name="Miyao A."/>
            <person name="Hirochika H."/>
            <person name="Nishikawa T."/>
            <person name="Kadowaki K."/>
            <person name="Sugiura M."/>
            <person name="Burr B."/>
            <person name="Sasaki T."/>
        </authorList>
    </citation>
    <scope>NUCLEOTIDE SEQUENCE [LARGE SCALE GENOMIC DNA]</scope>
    <source>
        <strain evidence="3">cv. Nipponbare</strain>
    </source>
</reference>